<name>A0A9N8W1N7_9GLOM</name>
<accession>A0A9N8W1N7</accession>
<keyword evidence="3" id="KW-1185">Reference proteome</keyword>
<reference evidence="2" key="1">
    <citation type="submission" date="2021-06" db="EMBL/GenBank/DDBJ databases">
        <authorList>
            <person name="Kallberg Y."/>
            <person name="Tangrot J."/>
            <person name="Rosling A."/>
        </authorList>
    </citation>
    <scope>NUCLEOTIDE SEQUENCE</scope>
    <source>
        <strain evidence="2">CL551</strain>
    </source>
</reference>
<feature type="region of interest" description="Disordered" evidence="1">
    <location>
        <begin position="1"/>
        <end position="28"/>
    </location>
</feature>
<proteinExistence type="predicted"/>
<gene>
    <name evidence="2" type="ORF">AMORRO_LOCUS1754</name>
</gene>
<feature type="compositionally biased region" description="Polar residues" evidence="1">
    <location>
        <begin position="50"/>
        <end position="62"/>
    </location>
</feature>
<evidence type="ECO:0000313" key="3">
    <source>
        <dbReference type="Proteomes" id="UP000789342"/>
    </source>
</evidence>
<sequence length="113" mass="13079">MNDNVECTLDRTFVPRGRRPNNKSDQQHYDTLLEMDPVASDIQATPPPITSSDHNQQTPINNNDQYYVDHAFIQQPVFDADVAESPQASHNYQLYQYDGQYNILVINDDFFIE</sequence>
<dbReference type="AlphaFoldDB" id="A0A9N8W1N7"/>
<evidence type="ECO:0000313" key="2">
    <source>
        <dbReference type="EMBL" id="CAG8468756.1"/>
    </source>
</evidence>
<feature type="region of interest" description="Disordered" evidence="1">
    <location>
        <begin position="41"/>
        <end position="62"/>
    </location>
</feature>
<comment type="caution">
    <text evidence="2">The sequence shown here is derived from an EMBL/GenBank/DDBJ whole genome shotgun (WGS) entry which is preliminary data.</text>
</comment>
<dbReference type="Proteomes" id="UP000789342">
    <property type="component" value="Unassembled WGS sequence"/>
</dbReference>
<evidence type="ECO:0000256" key="1">
    <source>
        <dbReference type="SAM" id="MobiDB-lite"/>
    </source>
</evidence>
<organism evidence="2 3">
    <name type="scientific">Acaulospora morrowiae</name>
    <dbReference type="NCBI Taxonomy" id="94023"/>
    <lineage>
        <taxon>Eukaryota</taxon>
        <taxon>Fungi</taxon>
        <taxon>Fungi incertae sedis</taxon>
        <taxon>Mucoromycota</taxon>
        <taxon>Glomeromycotina</taxon>
        <taxon>Glomeromycetes</taxon>
        <taxon>Diversisporales</taxon>
        <taxon>Acaulosporaceae</taxon>
        <taxon>Acaulospora</taxon>
    </lineage>
</organism>
<dbReference type="EMBL" id="CAJVPV010000675">
    <property type="protein sequence ID" value="CAG8468756.1"/>
    <property type="molecule type" value="Genomic_DNA"/>
</dbReference>
<protein>
    <submittedName>
        <fullName evidence="2">14363_t:CDS:1</fullName>
    </submittedName>
</protein>